<evidence type="ECO:0000313" key="1">
    <source>
        <dbReference type="EMBL" id="SVE00581.1"/>
    </source>
</evidence>
<dbReference type="AlphaFoldDB" id="A0A382ZYQ2"/>
<dbReference type="EMBL" id="UINC01187716">
    <property type="protein sequence ID" value="SVE00581.1"/>
    <property type="molecule type" value="Genomic_DNA"/>
</dbReference>
<sequence>MRQPGFATELLNFEVDPDGGYRRINGFSLFGGGSAARPNSGNAVLGMD</sequence>
<name>A0A382ZYQ2_9ZZZZ</name>
<proteinExistence type="predicted"/>
<feature type="non-terminal residue" evidence="1">
    <location>
        <position position="48"/>
    </location>
</feature>
<protein>
    <submittedName>
        <fullName evidence="1">Uncharacterized protein</fullName>
    </submittedName>
</protein>
<reference evidence="1" key="1">
    <citation type="submission" date="2018-05" db="EMBL/GenBank/DDBJ databases">
        <authorList>
            <person name="Lanie J.A."/>
            <person name="Ng W.-L."/>
            <person name="Kazmierczak K.M."/>
            <person name="Andrzejewski T.M."/>
            <person name="Davidsen T.M."/>
            <person name="Wayne K.J."/>
            <person name="Tettelin H."/>
            <person name="Glass J.I."/>
            <person name="Rusch D."/>
            <person name="Podicherti R."/>
            <person name="Tsui H.-C.T."/>
            <person name="Winkler M.E."/>
        </authorList>
    </citation>
    <scope>NUCLEOTIDE SEQUENCE</scope>
</reference>
<organism evidence="1">
    <name type="scientific">marine metagenome</name>
    <dbReference type="NCBI Taxonomy" id="408172"/>
    <lineage>
        <taxon>unclassified sequences</taxon>
        <taxon>metagenomes</taxon>
        <taxon>ecological metagenomes</taxon>
    </lineage>
</organism>
<gene>
    <name evidence="1" type="ORF">METZ01_LOCUS453435</name>
</gene>
<accession>A0A382ZYQ2</accession>